<dbReference type="AlphaFoldDB" id="A0A2V3IWD6"/>
<dbReference type="GO" id="GO:0005783">
    <property type="term" value="C:endoplasmic reticulum"/>
    <property type="evidence" value="ECO:0007669"/>
    <property type="project" value="InterPro"/>
</dbReference>
<dbReference type="GO" id="GO:0006511">
    <property type="term" value="P:ubiquitin-dependent protein catabolic process"/>
    <property type="evidence" value="ECO:0007669"/>
    <property type="project" value="InterPro"/>
</dbReference>
<keyword evidence="10" id="KW-0472">Membrane</keyword>
<evidence type="ECO:0000256" key="1">
    <source>
        <dbReference type="ARBA" id="ARBA00000900"/>
    </source>
</evidence>
<evidence type="ECO:0000313" key="15">
    <source>
        <dbReference type="Proteomes" id="UP000247409"/>
    </source>
</evidence>
<dbReference type="EC" id="2.3.2.27" evidence="4"/>
<dbReference type="InterPro" id="IPR018957">
    <property type="entry name" value="Znf_C3HC4_RING-type"/>
</dbReference>
<dbReference type="UniPathway" id="UPA00143"/>
<keyword evidence="15" id="KW-1185">Reference proteome</keyword>
<evidence type="ECO:0000256" key="7">
    <source>
        <dbReference type="ARBA" id="ARBA00022771"/>
    </source>
</evidence>
<dbReference type="Gene3D" id="3.30.40.10">
    <property type="entry name" value="Zinc/RING finger domain, C3HC4 (zinc finger)"/>
    <property type="match status" value="1"/>
</dbReference>
<evidence type="ECO:0000256" key="3">
    <source>
        <dbReference type="ARBA" id="ARBA00004906"/>
    </source>
</evidence>
<gene>
    <name evidence="14" type="ORF">BWQ96_03799</name>
</gene>
<feature type="compositionally biased region" description="Basic and acidic residues" evidence="12">
    <location>
        <begin position="98"/>
        <end position="115"/>
    </location>
</feature>
<dbReference type="PROSITE" id="PS50089">
    <property type="entry name" value="ZF_RING_2"/>
    <property type="match status" value="1"/>
</dbReference>
<keyword evidence="8" id="KW-0833">Ubl conjugation pathway</keyword>
<feature type="domain" description="RING-type" evidence="13">
    <location>
        <begin position="36"/>
        <end position="77"/>
    </location>
</feature>
<dbReference type="InterPro" id="IPR001841">
    <property type="entry name" value="Znf_RING"/>
</dbReference>
<dbReference type="GO" id="GO:0008270">
    <property type="term" value="F:zinc ion binding"/>
    <property type="evidence" value="ECO:0007669"/>
    <property type="project" value="UniProtKB-KW"/>
</dbReference>
<dbReference type="InterPro" id="IPR045103">
    <property type="entry name" value="RNF5/RNF185-like"/>
</dbReference>
<evidence type="ECO:0000259" key="13">
    <source>
        <dbReference type="PROSITE" id="PS50089"/>
    </source>
</evidence>
<dbReference type="PROSITE" id="PS00518">
    <property type="entry name" value="ZF_RING_1"/>
    <property type="match status" value="1"/>
</dbReference>
<feature type="compositionally biased region" description="Low complexity" evidence="12">
    <location>
        <begin position="13"/>
        <end position="23"/>
    </location>
</feature>
<evidence type="ECO:0000256" key="6">
    <source>
        <dbReference type="ARBA" id="ARBA00022723"/>
    </source>
</evidence>
<dbReference type="Proteomes" id="UP000247409">
    <property type="component" value="Unassembled WGS sequence"/>
</dbReference>
<evidence type="ECO:0000256" key="5">
    <source>
        <dbReference type="ARBA" id="ARBA00022679"/>
    </source>
</evidence>
<dbReference type="SMART" id="SM00184">
    <property type="entry name" value="RING"/>
    <property type="match status" value="1"/>
</dbReference>
<dbReference type="EMBL" id="NBIV01000039">
    <property type="protein sequence ID" value="PXF46405.1"/>
    <property type="molecule type" value="Genomic_DNA"/>
</dbReference>
<evidence type="ECO:0000256" key="10">
    <source>
        <dbReference type="ARBA" id="ARBA00023136"/>
    </source>
</evidence>
<dbReference type="GO" id="GO:0061630">
    <property type="term" value="F:ubiquitin protein ligase activity"/>
    <property type="evidence" value="ECO:0007669"/>
    <property type="project" value="UniProtKB-EC"/>
</dbReference>
<evidence type="ECO:0000256" key="9">
    <source>
        <dbReference type="ARBA" id="ARBA00022833"/>
    </source>
</evidence>
<keyword evidence="6" id="KW-0479">Metal-binding</keyword>
<keyword evidence="5" id="KW-0808">Transferase</keyword>
<accession>A0A2V3IWD6</accession>
<evidence type="ECO:0000256" key="11">
    <source>
        <dbReference type="PROSITE-ProRule" id="PRU00175"/>
    </source>
</evidence>
<sequence length="205" mass="22790">MATNNSVPEHLTQARQTSTATSSEVTEKKEENLFECHVCLEAPREPVVTPCGHLYCWPCLFRWLRMQGQNAQCPVCKAAISRSSVIPIYGRGGSSSRARNEEGVPPRPSGHREQPPRGMPGVPHFGVHHPTFGRFNPYGAGYENVGLSAFGFFPNLFGMQIAYPHMNEPPREEPQQNEQEDGLPDIVAKIFLLLTVFIAVIITTF</sequence>
<dbReference type="Pfam" id="PF00097">
    <property type="entry name" value="zf-C3HC4"/>
    <property type="match status" value="1"/>
</dbReference>
<evidence type="ECO:0000256" key="8">
    <source>
        <dbReference type="ARBA" id="ARBA00022786"/>
    </source>
</evidence>
<evidence type="ECO:0000256" key="4">
    <source>
        <dbReference type="ARBA" id="ARBA00012483"/>
    </source>
</evidence>
<proteinExistence type="predicted"/>
<dbReference type="InterPro" id="IPR013083">
    <property type="entry name" value="Znf_RING/FYVE/PHD"/>
</dbReference>
<feature type="region of interest" description="Disordered" evidence="12">
    <location>
        <begin position="1"/>
        <end position="26"/>
    </location>
</feature>
<comment type="catalytic activity">
    <reaction evidence="1">
        <text>S-ubiquitinyl-[E2 ubiquitin-conjugating enzyme]-L-cysteine + [acceptor protein]-L-lysine = [E2 ubiquitin-conjugating enzyme]-L-cysteine + N(6)-ubiquitinyl-[acceptor protein]-L-lysine.</text>
        <dbReference type="EC" id="2.3.2.27"/>
    </reaction>
</comment>
<dbReference type="OrthoDB" id="302966at2759"/>
<evidence type="ECO:0000256" key="2">
    <source>
        <dbReference type="ARBA" id="ARBA00004308"/>
    </source>
</evidence>
<protein>
    <recommendedName>
        <fullName evidence="4">RING-type E3 ubiquitin transferase</fullName>
        <ecNumber evidence="4">2.3.2.27</ecNumber>
    </recommendedName>
</protein>
<dbReference type="GO" id="GO:0016567">
    <property type="term" value="P:protein ubiquitination"/>
    <property type="evidence" value="ECO:0007669"/>
    <property type="project" value="UniProtKB-UniPathway"/>
</dbReference>
<organism evidence="14 15">
    <name type="scientific">Gracilariopsis chorda</name>
    <dbReference type="NCBI Taxonomy" id="448386"/>
    <lineage>
        <taxon>Eukaryota</taxon>
        <taxon>Rhodophyta</taxon>
        <taxon>Florideophyceae</taxon>
        <taxon>Rhodymeniophycidae</taxon>
        <taxon>Gracilariales</taxon>
        <taxon>Gracilariaceae</taxon>
        <taxon>Gracilariopsis</taxon>
    </lineage>
</organism>
<keyword evidence="9" id="KW-0862">Zinc</keyword>
<comment type="caution">
    <text evidence="14">The sequence shown here is derived from an EMBL/GenBank/DDBJ whole genome shotgun (WGS) entry which is preliminary data.</text>
</comment>
<dbReference type="InterPro" id="IPR017907">
    <property type="entry name" value="Znf_RING_CS"/>
</dbReference>
<comment type="pathway">
    <text evidence="3">Protein modification; protein ubiquitination.</text>
</comment>
<comment type="subcellular location">
    <subcellularLocation>
        <location evidence="2">Endomembrane system</location>
    </subcellularLocation>
</comment>
<reference evidence="14 15" key="1">
    <citation type="journal article" date="2018" name="Mol. Biol. Evol.">
        <title>Analysis of the draft genome of the red seaweed Gracilariopsis chorda provides insights into genome size evolution in Rhodophyta.</title>
        <authorList>
            <person name="Lee J."/>
            <person name="Yang E.C."/>
            <person name="Graf L."/>
            <person name="Yang J.H."/>
            <person name="Qiu H."/>
            <person name="Zel Zion U."/>
            <person name="Chan C.X."/>
            <person name="Stephens T.G."/>
            <person name="Weber A.P.M."/>
            <person name="Boo G.H."/>
            <person name="Boo S.M."/>
            <person name="Kim K.M."/>
            <person name="Shin Y."/>
            <person name="Jung M."/>
            <person name="Lee S.J."/>
            <person name="Yim H.S."/>
            <person name="Lee J.H."/>
            <person name="Bhattacharya D."/>
            <person name="Yoon H.S."/>
        </authorList>
    </citation>
    <scope>NUCLEOTIDE SEQUENCE [LARGE SCALE GENOMIC DNA]</scope>
    <source>
        <strain evidence="14 15">SKKU-2015</strain>
        <tissue evidence="14">Whole body</tissue>
    </source>
</reference>
<dbReference type="STRING" id="448386.A0A2V3IWD6"/>
<dbReference type="PANTHER" id="PTHR12313">
    <property type="entry name" value="E3 UBIQUITIN-PROTEIN LIGASE RNF5-RELATED"/>
    <property type="match status" value="1"/>
</dbReference>
<evidence type="ECO:0000313" key="14">
    <source>
        <dbReference type="EMBL" id="PXF46405.1"/>
    </source>
</evidence>
<dbReference type="SUPFAM" id="SSF57850">
    <property type="entry name" value="RING/U-box"/>
    <property type="match status" value="1"/>
</dbReference>
<evidence type="ECO:0000256" key="12">
    <source>
        <dbReference type="SAM" id="MobiDB-lite"/>
    </source>
</evidence>
<name>A0A2V3IWD6_9FLOR</name>
<feature type="region of interest" description="Disordered" evidence="12">
    <location>
        <begin position="90"/>
        <end position="123"/>
    </location>
</feature>
<keyword evidence="7 11" id="KW-0863">Zinc-finger</keyword>